<comment type="caution">
    <text evidence="1">The sequence shown here is derived from an EMBL/GenBank/DDBJ whole genome shotgun (WGS) entry which is preliminary data.</text>
</comment>
<evidence type="ECO:0000313" key="2">
    <source>
        <dbReference type="Proteomes" id="UP001058124"/>
    </source>
</evidence>
<organism evidence="1 2">
    <name type="scientific">Leminorella grimontii</name>
    <dbReference type="NCBI Taxonomy" id="82981"/>
    <lineage>
        <taxon>Bacteria</taxon>
        <taxon>Pseudomonadati</taxon>
        <taxon>Pseudomonadota</taxon>
        <taxon>Gammaproteobacteria</taxon>
        <taxon>Enterobacterales</taxon>
        <taxon>Budviciaceae</taxon>
        <taxon>Leminorella</taxon>
    </lineage>
</organism>
<dbReference type="EMBL" id="BRLH01000001">
    <property type="protein sequence ID" value="GKX54057.1"/>
    <property type="molecule type" value="Genomic_DNA"/>
</dbReference>
<proteinExistence type="predicted"/>
<sequence>MNRLTDEQLTEIVREFPIAEPDGGMDAFLAMALMSRELQQWREAAGRVFMYGISAPDGTPYMDEFCVCSSAGELECVVDELNEMQCEGGGDYRVVPLYVAPPTITLNPPTAVSWEEQGYRDEVIEAIQAACRQAGIQCVIEGDNNDC</sequence>
<dbReference type="AlphaFoldDB" id="A0AAV5N074"/>
<evidence type="ECO:0000313" key="1">
    <source>
        <dbReference type="EMBL" id="GKX54057.1"/>
    </source>
</evidence>
<name>A0AAV5N074_9GAMM</name>
<protein>
    <submittedName>
        <fullName evidence="1">Uncharacterized protein</fullName>
    </submittedName>
</protein>
<accession>A0AAV5N074</accession>
<reference evidence="1" key="1">
    <citation type="submission" date="2022-06" db="EMBL/GenBank/DDBJ databases">
        <title>Draft genome sequences of Leminorella grimontii str. JCM5902.</title>
        <authorList>
            <person name="Wakabayashi Y."/>
            <person name="Kojima K."/>
        </authorList>
    </citation>
    <scope>NUCLEOTIDE SEQUENCE</scope>
    <source>
        <strain evidence="1">JCM 5902</strain>
    </source>
</reference>
<dbReference type="RefSeq" id="WP_027276016.1">
    <property type="nucleotide sequence ID" value="NZ_BRLH01000001.1"/>
</dbReference>
<gene>
    <name evidence="1" type="ORF">SOASR030_01690</name>
</gene>
<keyword evidence="2" id="KW-1185">Reference proteome</keyword>
<dbReference type="Proteomes" id="UP001058124">
    <property type="component" value="Unassembled WGS sequence"/>
</dbReference>